<evidence type="ECO:0000313" key="1">
    <source>
        <dbReference type="EMBL" id="RNA34032.1"/>
    </source>
</evidence>
<protein>
    <submittedName>
        <fullName evidence="1">Uncharacterized protein</fullName>
    </submittedName>
</protein>
<proteinExistence type="predicted"/>
<comment type="caution">
    <text evidence="1">The sequence shown here is derived from an EMBL/GenBank/DDBJ whole genome shotgun (WGS) entry which is preliminary data.</text>
</comment>
<dbReference type="Proteomes" id="UP000276133">
    <property type="component" value="Unassembled WGS sequence"/>
</dbReference>
<dbReference type="AlphaFoldDB" id="A0A3M7SE20"/>
<accession>A0A3M7SE20</accession>
<organism evidence="1 2">
    <name type="scientific">Brachionus plicatilis</name>
    <name type="common">Marine rotifer</name>
    <name type="synonym">Brachionus muelleri</name>
    <dbReference type="NCBI Taxonomy" id="10195"/>
    <lineage>
        <taxon>Eukaryota</taxon>
        <taxon>Metazoa</taxon>
        <taxon>Spiralia</taxon>
        <taxon>Gnathifera</taxon>
        <taxon>Rotifera</taxon>
        <taxon>Eurotatoria</taxon>
        <taxon>Monogononta</taxon>
        <taxon>Pseudotrocha</taxon>
        <taxon>Ploima</taxon>
        <taxon>Brachionidae</taxon>
        <taxon>Brachionus</taxon>
    </lineage>
</organism>
<gene>
    <name evidence="1" type="ORF">BpHYR1_044152</name>
</gene>
<dbReference type="EMBL" id="REGN01001533">
    <property type="protein sequence ID" value="RNA34032.1"/>
    <property type="molecule type" value="Genomic_DNA"/>
</dbReference>
<reference evidence="1 2" key="1">
    <citation type="journal article" date="2018" name="Sci. Rep.">
        <title>Genomic signatures of local adaptation to the degree of environmental predictability in rotifers.</title>
        <authorList>
            <person name="Franch-Gras L."/>
            <person name="Hahn C."/>
            <person name="Garcia-Roger E.M."/>
            <person name="Carmona M.J."/>
            <person name="Serra M."/>
            <person name="Gomez A."/>
        </authorList>
    </citation>
    <scope>NUCLEOTIDE SEQUENCE [LARGE SCALE GENOMIC DNA]</scope>
    <source>
        <strain evidence="1">HYR1</strain>
    </source>
</reference>
<evidence type="ECO:0000313" key="2">
    <source>
        <dbReference type="Proteomes" id="UP000276133"/>
    </source>
</evidence>
<name>A0A3M7SE20_BRAPC</name>
<keyword evidence="2" id="KW-1185">Reference proteome</keyword>
<sequence>MLWNIKLLLADKQNHKYKKPNIVIYSYFTKKIQKNLILNDLKKKTSLNRKPIFNHPFIYLIPDTTEGCFVTGYS</sequence>